<dbReference type="EMBL" id="JANJYI010000004">
    <property type="protein sequence ID" value="KAK2651935.1"/>
    <property type="molecule type" value="Genomic_DNA"/>
</dbReference>
<evidence type="ECO:0000313" key="3">
    <source>
        <dbReference type="EMBL" id="KAK2651935.1"/>
    </source>
</evidence>
<dbReference type="Pfam" id="PF04937">
    <property type="entry name" value="DUF659"/>
    <property type="match status" value="1"/>
</dbReference>
<feature type="region of interest" description="Disordered" evidence="1">
    <location>
        <begin position="248"/>
        <end position="283"/>
    </location>
</feature>
<evidence type="ECO:0000259" key="2">
    <source>
        <dbReference type="Pfam" id="PF04937"/>
    </source>
</evidence>
<gene>
    <name evidence="3" type="ORF">Ddye_011791</name>
</gene>
<evidence type="ECO:0000256" key="1">
    <source>
        <dbReference type="SAM" id="MobiDB-lite"/>
    </source>
</evidence>
<accession>A0AAD9X393</accession>
<sequence length="283" mass="32202">MLRKLWNGVLMRRGHLPPKDAKEASKLVTLDVRRSFENGIPFNVAMSPSFVSMCRLLRDYGRGCKAPIPHDLSSWVLQTEVETTRTFFTDVKKTWKATRVTIMSDGWIDIIGKNLLNFLVNNFKGTMFLKSIDASDAKKDVELVFKLLDSVVEEVGKDIIVQGREVSNYICNHGWVLALMRKHTKRELIPPTATRFAISYLTLRTYWWSIFGHETPELNKFAVKVPSHTCAASGCDKDEFNIDEWMVGEGNELGDGNQRTSSKKRNDPPTKDKGITLTDEDDE</sequence>
<protein>
    <recommendedName>
        <fullName evidence="2">DUF659 domain-containing protein</fullName>
    </recommendedName>
</protein>
<feature type="compositionally biased region" description="Basic and acidic residues" evidence="1">
    <location>
        <begin position="264"/>
        <end position="274"/>
    </location>
</feature>
<evidence type="ECO:0000313" key="4">
    <source>
        <dbReference type="Proteomes" id="UP001280121"/>
    </source>
</evidence>
<organism evidence="3 4">
    <name type="scientific">Dipteronia dyeriana</name>
    <dbReference type="NCBI Taxonomy" id="168575"/>
    <lineage>
        <taxon>Eukaryota</taxon>
        <taxon>Viridiplantae</taxon>
        <taxon>Streptophyta</taxon>
        <taxon>Embryophyta</taxon>
        <taxon>Tracheophyta</taxon>
        <taxon>Spermatophyta</taxon>
        <taxon>Magnoliopsida</taxon>
        <taxon>eudicotyledons</taxon>
        <taxon>Gunneridae</taxon>
        <taxon>Pentapetalae</taxon>
        <taxon>rosids</taxon>
        <taxon>malvids</taxon>
        <taxon>Sapindales</taxon>
        <taxon>Sapindaceae</taxon>
        <taxon>Hippocastanoideae</taxon>
        <taxon>Acereae</taxon>
        <taxon>Dipteronia</taxon>
    </lineage>
</organism>
<dbReference type="PANTHER" id="PTHR32166:SF123">
    <property type="entry name" value="BED-TYPE DOMAIN-CONTAINING PROTEIN"/>
    <property type="match status" value="1"/>
</dbReference>
<dbReference type="Proteomes" id="UP001280121">
    <property type="component" value="Unassembled WGS sequence"/>
</dbReference>
<dbReference type="InterPro" id="IPR007021">
    <property type="entry name" value="DUF659"/>
</dbReference>
<proteinExistence type="predicted"/>
<keyword evidence="4" id="KW-1185">Reference proteome</keyword>
<dbReference type="AlphaFoldDB" id="A0AAD9X393"/>
<feature type="domain" description="DUF659" evidence="2">
    <location>
        <begin position="69"/>
        <end position="162"/>
    </location>
</feature>
<dbReference type="PANTHER" id="PTHR32166">
    <property type="entry name" value="OSJNBA0013A04.12 PROTEIN"/>
    <property type="match status" value="1"/>
</dbReference>
<name>A0AAD9X393_9ROSI</name>
<comment type="caution">
    <text evidence="3">The sequence shown here is derived from an EMBL/GenBank/DDBJ whole genome shotgun (WGS) entry which is preliminary data.</text>
</comment>
<reference evidence="3" key="1">
    <citation type="journal article" date="2023" name="Plant J.">
        <title>Genome sequences and population genomics provide insights into the demographic history, inbreeding, and mutation load of two 'living fossil' tree species of Dipteronia.</title>
        <authorList>
            <person name="Feng Y."/>
            <person name="Comes H.P."/>
            <person name="Chen J."/>
            <person name="Zhu S."/>
            <person name="Lu R."/>
            <person name="Zhang X."/>
            <person name="Li P."/>
            <person name="Qiu J."/>
            <person name="Olsen K.M."/>
            <person name="Qiu Y."/>
        </authorList>
    </citation>
    <scope>NUCLEOTIDE SEQUENCE</scope>
    <source>
        <strain evidence="3">KIB01</strain>
    </source>
</reference>